<evidence type="ECO:0000313" key="4">
    <source>
        <dbReference type="EMBL" id="CAF3803822.1"/>
    </source>
</evidence>
<accession>A0A816RVH2</accession>
<name>A0A816RVH2_9BILA</name>
<dbReference type="Proteomes" id="UP000663887">
    <property type="component" value="Unassembled WGS sequence"/>
</dbReference>
<dbReference type="EMBL" id="CAJOBF010000355">
    <property type="protein sequence ID" value="CAF3803822.1"/>
    <property type="molecule type" value="Genomic_DNA"/>
</dbReference>
<dbReference type="EMBL" id="CAJNRG010002248">
    <property type="protein sequence ID" value="CAF2045259.1"/>
    <property type="molecule type" value="Genomic_DNA"/>
</dbReference>
<dbReference type="Proteomes" id="UP000663866">
    <property type="component" value="Unassembled WGS sequence"/>
</dbReference>
<evidence type="ECO:0000313" key="1">
    <source>
        <dbReference type="EMBL" id="CAF2045259.1"/>
    </source>
</evidence>
<protein>
    <submittedName>
        <fullName evidence="2">Uncharacterized protein</fullName>
    </submittedName>
</protein>
<evidence type="ECO:0000313" key="5">
    <source>
        <dbReference type="Proteomes" id="UP000663856"/>
    </source>
</evidence>
<dbReference type="Proteomes" id="UP000663856">
    <property type="component" value="Unassembled WGS sequence"/>
</dbReference>
<reference evidence="2" key="1">
    <citation type="submission" date="2021-02" db="EMBL/GenBank/DDBJ databases">
        <authorList>
            <person name="Nowell W R."/>
        </authorList>
    </citation>
    <scope>NUCLEOTIDE SEQUENCE</scope>
</reference>
<evidence type="ECO:0000313" key="6">
    <source>
        <dbReference type="Proteomes" id="UP000663866"/>
    </source>
</evidence>
<dbReference type="AlphaFoldDB" id="A0A816RVH2"/>
<proteinExistence type="predicted"/>
<dbReference type="EMBL" id="CAJNRF010005890">
    <property type="protein sequence ID" value="CAF2076003.1"/>
    <property type="molecule type" value="Genomic_DNA"/>
</dbReference>
<keyword evidence="6" id="KW-1185">Reference proteome</keyword>
<dbReference type="EMBL" id="CAJOBG010000151">
    <property type="protein sequence ID" value="CAF3767266.1"/>
    <property type="molecule type" value="Genomic_DNA"/>
</dbReference>
<gene>
    <name evidence="3" type="ORF">OVN521_LOCUS2029</name>
    <name evidence="4" type="ORF">UXM345_LOCUS4971</name>
    <name evidence="2" type="ORF">WKI299_LOCUS15154</name>
    <name evidence="1" type="ORF">XDN619_LOCUS7503</name>
</gene>
<evidence type="ECO:0000313" key="3">
    <source>
        <dbReference type="EMBL" id="CAF3767266.1"/>
    </source>
</evidence>
<evidence type="ECO:0000313" key="2">
    <source>
        <dbReference type="EMBL" id="CAF2076003.1"/>
    </source>
</evidence>
<sequence length="132" mass="15098">MSETTEKCELSSNKILATNSSHTLMPTTSTPATPLSPLATNSWYRQKFELYRDVIEEKVRDAYPELPQTYKLKPTNIECSTMKGYDLDFPIELHDGRSTIASVAYSSGSRPPYTKEERRQLVTIRRNMAPNY</sequence>
<comment type="caution">
    <text evidence="2">The sequence shown here is derived from an EMBL/GenBank/DDBJ whole genome shotgun (WGS) entry which is preliminary data.</text>
</comment>
<dbReference type="Proteomes" id="UP000663842">
    <property type="component" value="Unassembled WGS sequence"/>
</dbReference>
<organism evidence="2 5">
    <name type="scientific">Rotaria magnacalcarata</name>
    <dbReference type="NCBI Taxonomy" id="392030"/>
    <lineage>
        <taxon>Eukaryota</taxon>
        <taxon>Metazoa</taxon>
        <taxon>Spiralia</taxon>
        <taxon>Gnathifera</taxon>
        <taxon>Rotifera</taxon>
        <taxon>Eurotatoria</taxon>
        <taxon>Bdelloidea</taxon>
        <taxon>Philodinida</taxon>
        <taxon>Philodinidae</taxon>
        <taxon>Rotaria</taxon>
    </lineage>
</organism>